<accession>A0ABS3JQK3</accession>
<dbReference type="Proteomes" id="UP000664628">
    <property type="component" value="Unassembled WGS sequence"/>
</dbReference>
<name>A0ABS3JQK3_9BACT</name>
<feature type="domain" description="Large polyvalent protein associated" evidence="3">
    <location>
        <begin position="90"/>
        <end position="155"/>
    </location>
</feature>
<evidence type="ECO:0000313" key="4">
    <source>
        <dbReference type="EMBL" id="MBO0951212.1"/>
    </source>
</evidence>
<dbReference type="RefSeq" id="WP_207331167.1">
    <property type="nucleotide sequence ID" value="NZ_JAFMYW010000007.1"/>
</dbReference>
<organism evidence="4 5">
    <name type="scientific">Fibrella forsythiae</name>
    <dbReference type="NCBI Taxonomy" id="2817061"/>
    <lineage>
        <taxon>Bacteria</taxon>
        <taxon>Pseudomonadati</taxon>
        <taxon>Bacteroidota</taxon>
        <taxon>Cytophagia</taxon>
        <taxon>Cytophagales</taxon>
        <taxon>Spirosomataceae</taxon>
        <taxon>Fibrella</taxon>
    </lineage>
</organism>
<dbReference type="Pfam" id="PF18847">
    <property type="entry name" value="LPD29"/>
    <property type="match status" value="1"/>
</dbReference>
<evidence type="ECO:0000313" key="5">
    <source>
        <dbReference type="Proteomes" id="UP000664628"/>
    </source>
</evidence>
<keyword evidence="5" id="KW-1185">Reference proteome</keyword>
<evidence type="ECO:0000256" key="2">
    <source>
        <dbReference type="SAM" id="MobiDB-lite"/>
    </source>
</evidence>
<proteinExistence type="predicted"/>
<feature type="region of interest" description="Disordered" evidence="2">
    <location>
        <begin position="345"/>
        <end position="372"/>
    </location>
</feature>
<feature type="coiled-coil region" evidence="1">
    <location>
        <begin position="222"/>
        <end position="249"/>
    </location>
</feature>
<dbReference type="InterPro" id="IPR041311">
    <property type="entry name" value="LPD29"/>
</dbReference>
<reference evidence="4 5" key="1">
    <citation type="submission" date="2021-03" db="EMBL/GenBank/DDBJ databases">
        <title>Fibrella sp. HMF5405 genome sequencing and assembly.</title>
        <authorList>
            <person name="Kang H."/>
            <person name="Kim H."/>
            <person name="Bae S."/>
            <person name="Joh K."/>
        </authorList>
    </citation>
    <scope>NUCLEOTIDE SEQUENCE [LARGE SCALE GENOMIC DNA]</scope>
    <source>
        <strain evidence="4 5">HMF5405</strain>
    </source>
</reference>
<evidence type="ECO:0000259" key="3">
    <source>
        <dbReference type="Pfam" id="PF18847"/>
    </source>
</evidence>
<comment type="caution">
    <text evidence="4">The sequence shown here is derived from an EMBL/GenBank/DDBJ whole genome shotgun (WGS) entry which is preliminary data.</text>
</comment>
<dbReference type="EMBL" id="JAFMYW010000007">
    <property type="protein sequence ID" value="MBO0951212.1"/>
    <property type="molecule type" value="Genomic_DNA"/>
</dbReference>
<sequence length="468" mass="53484">MTTNQDNYAQRYARVAHLASAEMKSFHTYLKAETDDFTAWSNLDELDLDEVRYDHFKQIDRLSDQVVVDKGYSGHKFEGEDYRSTADLSITEVAKLIRKELAIEFPGCKFSVYQHNGSMTSSINVKILHVDFDPISTQLRQALNNGESYAEFTRRSRGYGSYIDTEYSPKYLAFHKKASSIQQRYNFDDSNAQVDYFHVRYYGHVDHLKIPEYLLNEADPNRLANQAELERQNRLKEEAEREKRKAAKLATYGDHKKGNWAYYIPKVDSKYGYFKQGDLLPCQILTVPNGRARYGSKFTVRVYLAASTPIMVRNKREGRYEVAFGYNIVEYTVLEVYDPKQLQGLPKAPTPAKSLPGKSAAKKGKPAAATEPGQVSINHNTAKNGIEIKFSAVPSEATRAWLKANEYRWSKFSGIWYRKFSEQDFSLAKQQFSTSTAGDTTPPPPAADSDLAMRAKVLLLIQRQRLRL</sequence>
<gene>
    <name evidence="4" type="ORF">J2I46_21685</name>
</gene>
<evidence type="ECO:0000256" key="1">
    <source>
        <dbReference type="SAM" id="Coils"/>
    </source>
</evidence>
<protein>
    <recommendedName>
        <fullName evidence="3">Large polyvalent protein associated domain-containing protein</fullName>
    </recommendedName>
</protein>
<keyword evidence="1" id="KW-0175">Coiled coil</keyword>